<evidence type="ECO:0000256" key="2">
    <source>
        <dbReference type="ARBA" id="ARBA00022729"/>
    </source>
</evidence>
<evidence type="ECO:0000256" key="3">
    <source>
        <dbReference type="SAM" id="SignalP"/>
    </source>
</evidence>
<dbReference type="InterPro" id="IPR018635">
    <property type="entry name" value="UPF0319"/>
</dbReference>
<organism evidence="4">
    <name type="scientific">bacterium 19PA01SH03</name>
    <dbReference type="NCBI Taxonomy" id="2920705"/>
    <lineage>
        <taxon>Bacteria</taxon>
    </lineage>
</organism>
<dbReference type="Pfam" id="PF09829">
    <property type="entry name" value="DUF2057"/>
    <property type="match status" value="1"/>
</dbReference>
<protein>
    <submittedName>
        <fullName evidence="4">DUF2057 domain-containing protein</fullName>
    </submittedName>
</protein>
<comment type="similarity">
    <text evidence="1">Belongs to the UPF0319 family.</text>
</comment>
<dbReference type="EMBL" id="CP095338">
    <property type="protein sequence ID" value="XAG22027.1"/>
    <property type="molecule type" value="Genomic_DNA"/>
</dbReference>
<gene>
    <name evidence="4" type="ORF">MRN70_04245</name>
</gene>
<feature type="chain" id="PRO_5043649565" evidence="3">
    <location>
        <begin position="21"/>
        <end position="211"/>
    </location>
</feature>
<dbReference type="PANTHER" id="PTHR38108:SF1">
    <property type="entry name" value="UPF0319 PROTEIN YCCT"/>
    <property type="match status" value="1"/>
</dbReference>
<accession>A0AAU6SQ18</accession>
<dbReference type="PANTHER" id="PTHR38108">
    <property type="entry name" value="UPF0319 PROTEIN YCCT"/>
    <property type="match status" value="1"/>
</dbReference>
<evidence type="ECO:0000313" key="4">
    <source>
        <dbReference type="EMBL" id="XAG22027.1"/>
    </source>
</evidence>
<name>A0AAU6SQ18_UNCXX</name>
<reference evidence="4" key="1">
    <citation type="submission" date="2022-03" db="EMBL/GenBank/DDBJ databases">
        <title>Sea Food Isolates.</title>
        <authorList>
            <person name="Li c."/>
        </authorList>
    </citation>
    <scope>NUCLEOTIDE SEQUENCE</scope>
    <source>
        <strain evidence="4">19PA01SH03</strain>
    </source>
</reference>
<proteinExistence type="inferred from homology"/>
<dbReference type="AlphaFoldDB" id="A0AAU6SQ18"/>
<evidence type="ECO:0000256" key="1">
    <source>
        <dbReference type="ARBA" id="ARBA00008490"/>
    </source>
</evidence>
<feature type="signal peptide" evidence="3">
    <location>
        <begin position="1"/>
        <end position="20"/>
    </location>
</feature>
<keyword evidence="2 3" id="KW-0732">Signal</keyword>
<sequence length="211" mass="23570">MIKKTSLSLLVLMLAYTAQADVIVNIDRDLQLLAINGEELTGSFGHTPQVTLGDGINQLVFRAEKVIHMGGNKNKYKSPAIVVKIVANNSQLLVQPSINIRDETMSKEFDRNPGVTVISQQGKVEYTQDVLLSRGMGLFRDYEKELVRFNQSNSVAAVSLRKQSVQNTPHGTEGYQYNVETSKVEQLKVHFSQLKLSDEEKKAFLSWAVSQ</sequence>